<evidence type="ECO:0000313" key="2">
    <source>
        <dbReference type="EMBL" id="KRM77794.1"/>
    </source>
</evidence>
<feature type="transmembrane region" description="Helical" evidence="1">
    <location>
        <begin position="23"/>
        <end position="45"/>
    </location>
</feature>
<keyword evidence="1" id="KW-0812">Transmembrane</keyword>
<dbReference type="RefSeq" id="WP_056958104.1">
    <property type="nucleotide sequence ID" value="NZ_AYYN01000016.1"/>
</dbReference>
<evidence type="ECO:0000256" key="1">
    <source>
        <dbReference type="SAM" id="Phobius"/>
    </source>
</evidence>
<dbReference type="Proteomes" id="UP000051612">
    <property type="component" value="Unassembled WGS sequence"/>
</dbReference>
<dbReference type="EMBL" id="AYYN01000016">
    <property type="protein sequence ID" value="KRM77794.1"/>
    <property type="molecule type" value="Genomic_DNA"/>
</dbReference>
<comment type="caution">
    <text evidence="2">The sequence shown here is derived from an EMBL/GenBank/DDBJ whole genome shotgun (WGS) entry which is preliminary data.</text>
</comment>
<dbReference type="PATRIC" id="fig|1423772.3.peg.644"/>
<name>A0A0R2BH52_9LACO</name>
<gene>
    <name evidence="2" type="ORF">FC48_GL000582</name>
</gene>
<feature type="transmembrane region" description="Helical" evidence="1">
    <location>
        <begin position="104"/>
        <end position="125"/>
    </location>
</feature>
<keyword evidence="1" id="KW-1133">Transmembrane helix</keyword>
<feature type="transmembrane region" description="Helical" evidence="1">
    <location>
        <begin position="51"/>
        <end position="68"/>
    </location>
</feature>
<accession>A0A0R2BH52</accession>
<feature type="transmembrane region" description="Helical" evidence="1">
    <location>
        <begin position="131"/>
        <end position="153"/>
    </location>
</feature>
<dbReference type="AlphaFoldDB" id="A0A0R2BH52"/>
<evidence type="ECO:0008006" key="4">
    <source>
        <dbReference type="Google" id="ProtNLM"/>
    </source>
</evidence>
<dbReference type="InterPro" id="IPR021205">
    <property type="entry name" value="Lanti_perm_SpaE/MutE/EpiE-like"/>
</dbReference>
<proteinExistence type="predicted"/>
<evidence type="ECO:0000313" key="3">
    <source>
        <dbReference type="Proteomes" id="UP000051612"/>
    </source>
</evidence>
<keyword evidence="1" id="KW-0472">Membrane</keyword>
<feature type="transmembrane region" description="Helical" evidence="1">
    <location>
        <begin position="217"/>
        <end position="239"/>
    </location>
</feature>
<dbReference type="CDD" id="cd21807">
    <property type="entry name" value="ABC-2_lan_permease_MutE_EpiE-like"/>
    <property type="match status" value="1"/>
</dbReference>
<feature type="transmembrane region" description="Helical" evidence="1">
    <location>
        <begin position="160"/>
        <end position="179"/>
    </location>
</feature>
<protein>
    <recommendedName>
        <fullName evidence="4">Lantibiotic ABC transporter permease</fullName>
    </recommendedName>
</protein>
<organism evidence="2 3">
    <name type="scientific">Ligilactobacillus murinus DSM 20452 = NBRC 14221</name>
    <dbReference type="NCBI Taxonomy" id="1423772"/>
    <lineage>
        <taxon>Bacteria</taxon>
        <taxon>Bacillati</taxon>
        <taxon>Bacillota</taxon>
        <taxon>Bacilli</taxon>
        <taxon>Lactobacillales</taxon>
        <taxon>Lactobacillaceae</taxon>
        <taxon>Ligilactobacillus</taxon>
    </lineage>
</organism>
<sequence>MREPNLTAIFRSERLKLKKTKRYSLLFSVTLAAPVLAYLIGGVLIFLPFTIYWWEALFLFLLGGLLFLSDVKREKSAGDFQNIESTEVKKQIYFAKVALNFRTLFGASFILFGAIYLVALLYGGLLQAESLRLIVVILALLVTGLWNIFFIYYLSNWLNASLVVVINSLLCLFIAPLVAQTKLWLLFPYTYHYKVVEALIGLKPNGVQSPDFLNIDWGMFGSSVGSALLSAVLFSWLLGRRSDVQNSKK</sequence>
<reference evidence="2 3" key="1">
    <citation type="journal article" date="2015" name="Genome Announc.">
        <title>Expanding the biotechnology potential of lactobacilli through comparative genomics of 213 strains and associated genera.</title>
        <authorList>
            <person name="Sun Z."/>
            <person name="Harris H.M."/>
            <person name="McCann A."/>
            <person name="Guo C."/>
            <person name="Argimon S."/>
            <person name="Zhang W."/>
            <person name="Yang X."/>
            <person name="Jeffery I.B."/>
            <person name="Cooney J.C."/>
            <person name="Kagawa T.F."/>
            <person name="Liu W."/>
            <person name="Song Y."/>
            <person name="Salvetti E."/>
            <person name="Wrobel A."/>
            <person name="Rasinkangas P."/>
            <person name="Parkhill J."/>
            <person name="Rea M.C."/>
            <person name="O'Sullivan O."/>
            <person name="Ritari J."/>
            <person name="Douillard F.P."/>
            <person name="Paul Ross R."/>
            <person name="Yang R."/>
            <person name="Briner A.E."/>
            <person name="Felis G.E."/>
            <person name="de Vos W.M."/>
            <person name="Barrangou R."/>
            <person name="Klaenhammer T.R."/>
            <person name="Caufield P.W."/>
            <person name="Cui Y."/>
            <person name="Zhang H."/>
            <person name="O'Toole P.W."/>
        </authorList>
    </citation>
    <scope>NUCLEOTIDE SEQUENCE [LARGE SCALE GENOMIC DNA]</scope>
    <source>
        <strain evidence="2 3">DSM 20452</strain>
    </source>
</reference>